<gene>
    <name evidence="6" type="ordered locus">APJL_1438</name>
</gene>
<feature type="domain" description="Type I restriction modification DNA specificity" evidence="5">
    <location>
        <begin position="8"/>
        <end position="154"/>
    </location>
</feature>
<evidence type="ECO:0000256" key="1">
    <source>
        <dbReference type="ARBA" id="ARBA00010923"/>
    </source>
</evidence>
<keyword evidence="4" id="KW-0472">Membrane</keyword>
<dbReference type="Pfam" id="PF01420">
    <property type="entry name" value="Methylase_S"/>
    <property type="match status" value="2"/>
</dbReference>
<dbReference type="REBASE" id="16950">
    <property type="entry name" value="S2.AplJORF1434P"/>
</dbReference>
<dbReference type="Gene3D" id="3.90.220.20">
    <property type="entry name" value="DNA methylase specificity domains"/>
    <property type="match status" value="2"/>
</dbReference>
<evidence type="ECO:0000259" key="5">
    <source>
        <dbReference type="Pfam" id="PF01420"/>
    </source>
</evidence>
<dbReference type="EMBL" id="CP000687">
    <property type="protein sequence ID" value="ABY69992.1"/>
    <property type="molecule type" value="Genomic_DNA"/>
</dbReference>
<protein>
    <submittedName>
        <fullName evidence="6">Type I restriction-modification system S subunit</fullName>
    </submittedName>
</protein>
<organism evidence="6 7">
    <name type="scientific">Actinobacillus pleuropneumoniae serotype 3 (strain JL03)</name>
    <dbReference type="NCBI Taxonomy" id="434271"/>
    <lineage>
        <taxon>Bacteria</taxon>
        <taxon>Pseudomonadati</taxon>
        <taxon>Pseudomonadota</taxon>
        <taxon>Gammaproteobacteria</taxon>
        <taxon>Pasteurellales</taxon>
        <taxon>Pasteurellaceae</taxon>
        <taxon>Actinobacillus</taxon>
    </lineage>
</organism>
<sequence length="406" mass="46557">MPQEYKGKNGIPYISPKDFYDKNGIDFANAKKVSEEDYFLLSKKFAPQKNDIIFPRYGTIGVVRVIEENIKLLVSYSCACIRVEYINMQYVVAYLNSELAKLEIKKYTNKTTQPNVGLKSIKKFIIPLPPLNEQKRIVAKIEELLPYIEQYAEKEEKLTALHQQFPEQLKKSILQAAIQGKLTEQNPNDEPASALIERIKAEKLRLIAEKKLKKPKVISEIIMRDNLPYEIVNGKERCIADEVPFEIPESWVWVRLSKITMGQSPDNKYLGKEGIEFHQGKSFFSEYIIESSDIYCSLPNKLATPNSILLCVRAPVGIVNITNRELCIGIGLASIESIYVNTIFLYYALFCYKNYYERKSTGSTFKAISKDIIDNTIIPIPPLNEQIRIVEKIETLFSTLQNLSQK</sequence>
<evidence type="ECO:0000313" key="7">
    <source>
        <dbReference type="Proteomes" id="UP000008547"/>
    </source>
</evidence>
<dbReference type="SUPFAM" id="SSF116734">
    <property type="entry name" value="DNA methylase specificity domain"/>
    <property type="match status" value="2"/>
</dbReference>
<evidence type="ECO:0000256" key="2">
    <source>
        <dbReference type="ARBA" id="ARBA00022747"/>
    </source>
</evidence>
<accession>B0BR07</accession>
<evidence type="ECO:0000313" key="6">
    <source>
        <dbReference type="EMBL" id="ABY69992.1"/>
    </source>
</evidence>
<keyword evidence="2" id="KW-0680">Restriction system</keyword>
<name>B0BR07_ACTPJ</name>
<reference evidence="6 7" key="1">
    <citation type="journal article" date="2008" name="PLoS ONE">
        <title>Genome biology of Actinobacillus pleuropneumoniae JL03, an isolate of serotype 3 prevalent in China.</title>
        <authorList>
            <person name="Xu Z."/>
            <person name="Zhou Y."/>
            <person name="Li L."/>
            <person name="Zhou R."/>
            <person name="Xiao S."/>
            <person name="Wan Y."/>
            <person name="Zhang S."/>
            <person name="Wang K."/>
            <person name="Li W."/>
            <person name="Li L."/>
            <person name="Jin H."/>
            <person name="Kang M."/>
            <person name="Dalai B."/>
            <person name="Li T."/>
            <person name="Liu L."/>
            <person name="Cheng Y."/>
            <person name="Zhang L."/>
            <person name="Xu T."/>
            <person name="Zheng H."/>
            <person name="Pu S."/>
            <person name="Wang B."/>
            <person name="Gu W."/>
            <person name="Zhang X.L."/>
            <person name="Zhu G.-F."/>
            <person name="Wang S."/>
            <person name="Zhao G.-P."/>
            <person name="Chen H."/>
        </authorList>
    </citation>
    <scope>NUCLEOTIDE SEQUENCE [LARGE SCALE GENOMIC DNA]</scope>
    <source>
        <strain evidence="6 7">JL03</strain>
    </source>
</reference>
<dbReference type="GO" id="GO:0009307">
    <property type="term" value="P:DNA restriction-modification system"/>
    <property type="evidence" value="ECO:0007669"/>
    <property type="project" value="UniProtKB-KW"/>
</dbReference>
<feature type="transmembrane region" description="Helical" evidence="4">
    <location>
        <begin position="328"/>
        <end position="349"/>
    </location>
</feature>
<dbReference type="PANTHER" id="PTHR43140:SF1">
    <property type="entry name" value="TYPE I RESTRICTION ENZYME ECOKI SPECIFICITY SUBUNIT"/>
    <property type="match status" value="1"/>
</dbReference>
<feature type="domain" description="Type I restriction modification DNA specificity" evidence="5">
    <location>
        <begin position="305"/>
        <end position="401"/>
    </location>
</feature>
<comment type="similarity">
    <text evidence="1">Belongs to the type-I restriction system S methylase family.</text>
</comment>
<keyword evidence="3" id="KW-0238">DNA-binding</keyword>
<dbReference type="InterPro" id="IPR051212">
    <property type="entry name" value="Type-I_RE_S_subunit"/>
</dbReference>
<evidence type="ECO:0000256" key="3">
    <source>
        <dbReference type="ARBA" id="ARBA00023125"/>
    </source>
</evidence>
<evidence type="ECO:0000256" key="4">
    <source>
        <dbReference type="SAM" id="Phobius"/>
    </source>
</evidence>
<proteinExistence type="inferred from homology"/>
<dbReference type="InterPro" id="IPR000055">
    <property type="entry name" value="Restrct_endonuc_typeI_TRD"/>
</dbReference>
<keyword evidence="4" id="KW-1133">Transmembrane helix</keyword>
<keyword evidence="4" id="KW-0812">Transmembrane</keyword>
<dbReference type="KEGG" id="apj:APJL_1438"/>
<dbReference type="AlphaFoldDB" id="B0BR07"/>
<dbReference type="Proteomes" id="UP000008547">
    <property type="component" value="Chromosome"/>
</dbReference>
<dbReference type="PANTHER" id="PTHR43140">
    <property type="entry name" value="TYPE-1 RESTRICTION ENZYME ECOKI SPECIFICITY PROTEIN"/>
    <property type="match status" value="1"/>
</dbReference>
<dbReference type="GO" id="GO:0003677">
    <property type="term" value="F:DNA binding"/>
    <property type="evidence" value="ECO:0007669"/>
    <property type="project" value="UniProtKB-KW"/>
</dbReference>
<dbReference type="InterPro" id="IPR044946">
    <property type="entry name" value="Restrct_endonuc_typeI_TRD_sf"/>
</dbReference>
<dbReference type="HOGENOM" id="CLU_021095_3_0_6"/>